<accession>A0A1M4ULM2</accession>
<dbReference type="EMBL" id="FQUK01000008">
    <property type="protein sequence ID" value="SHE57557.1"/>
    <property type="molecule type" value="Genomic_DNA"/>
</dbReference>
<dbReference type="AlphaFoldDB" id="A0A1M4ULM2"/>
<proteinExistence type="predicted"/>
<dbReference type="OrthoDB" id="7061764at2"/>
<evidence type="ECO:0000313" key="2">
    <source>
        <dbReference type="Proteomes" id="UP000242857"/>
    </source>
</evidence>
<evidence type="ECO:0008006" key="3">
    <source>
        <dbReference type="Google" id="ProtNLM"/>
    </source>
</evidence>
<name>A0A1M4ULM2_9GAMM</name>
<sequence>MRAWNEQGDRYRLLFEFQPPLLSVRLQGQVGPEENLAVTTEYWRKIARAVTEAGAAQLLVLDEMPGEVMTDAELERFFDSLAGLGLENVQIAYVEARVDQIPRIEYAQVLAQERGYRVRTFGTEAEAMLWLRYGQV</sequence>
<organism evidence="1 2">
    <name type="scientific">Thermomonas hydrothermalis</name>
    <dbReference type="NCBI Taxonomy" id="213588"/>
    <lineage>
        <taxon>Bacteria</taxon>
        <taxon>Pseudomonadati</taxon>
        <taxon>Pseudomonadota</taxon>
        <taxon>Gammaproteobacteria</taxon>
        <taxon>Lysobacterales</taxon>
        <taxon>Lysobacteraceae</taxon>
        <taxon>Thermomonas</taxon>
    </lineage>
</organism>
<reference evidence="2" key="1">
    <citation type="submission" date="2016-11" db="EMBL/GenBank/DDBJ databases">
        <authorList>
            <person name="Varghese N."/>
            <person name="Submissions S."/>
        </authorList>
    </citation>
    <scope>NUCLEOTIDE SEQUENCE [LARGE SCALE GENOMIC DNA]</scope>
    <source>
        <strain evidence="2">DSM 14834</strain>
    </source>
</reference>
<dbReference type="STRING" id="213588.SAMN02745204_00723"/>
<protein>
    <recommendedName>
        <fullName evidence="3">SpoIIAA-like</fullName>
    </recommendedName>
</protein>
<dbReference type="RefSeq" id="WP_072755268.1">
    <property type="nucleotide sequence ID" value="NZ_FQUK01000008.1"/>
</dbReference>
<dbReference type="Proteomes" id="UP000242857">
    <property type="component" value="Unassembled WGS sequence"/>
</dbReference>
<keyword evidence="2" id="KW-1185">Reference proteome</keyword>
<evidence type="ECO:0000313" key="1">
    <source>
        <dbReference type="EMBL" id="SHE57557.1"/>
    </source>
</evidence>
<gene>
    <name evidence="1" type="ORF">SAMN02745204_00723</name>
</gene>